<dbReference type="PROSITE" id="PS00073">
    <property type="entry name" value="ACYL_COA_DH_2"/>
    <property type="match status" value="1"/>
</dbReference>
<gene>
    <name evidence="7" type="ORF">DN745_03750</name>
</gene>
<name>A0A2Z4FI74_9DELT</name>
<evidence type="ECO:0000256" key="2">
    <source>
        <dbReference type="ARBA" id="ARBA00009347"/>
    </source>
</evidence>
<dbReference type="Gene3D" id="1.10.540.10">
    <property type="entry name" value="Acyl-CoA dehydrogenase/oxidase, N-terminal domain"/>
    <property type="match status" value="1"/>
</dbReference>
<evidence type="ECO:0000313" key="8">
    <source>
        <dbReference type="Proteomes" id="UP000249799"/>
    </source>
</evidence>
<dbReference type="InterPro" id="IPR006091">
    <property type="entry name" value="Acyl-CoA_Oxase/DH_mid-dom"/>
</dbReference>
<dbReference type="InterPro" id="IPR036250">
    <property type="entry name" value="AcylCo_DH-like_C"/>
</dbReference>
<dbReference type="FunFam" id="1.20.140.10:FF:000004">
    <property type="entry name" value="Acyl-CoA dehydrogenase FadE25"/>
    <property type="match status" value="1"/>
</dbReference>
<evidence type="ECO:0000256" key="1">
    <source>
        <dbReference type="ARBA" id="ARBA00001974"/>
    </source>
</evidence>
<dbReference type="InterPro" id="IPR013786">
    <property type="entry name" value="AcylCoA_DH/ox_N"/>
</dbReference>
<evidence type="ECO:0000256" key="5">
    <source>
        <dbReference type="ARBA" id="ARBA00023002"/>
    </source>
</evidence>
<keyword evidence="4 6" id="KW-0274">FAD</keyword>
<dbReference type="Gene3D" id="1.20.140.10">
    <property type="entry name" value="Butyryl-CoA Dehydrogenase, subunit A, domain 3"/>
    <property type="match status" value="1"/>
</dbReference>
<dbReference type="InterPro" id="IPR006089">
    <property type="entry name" value="Acyl-CoA_DH_CS"/>
</dbReference>
<dbReference type="PROSITE" id="PS00072">
    <property type="entry name" value="ACYL_COA_DH_1"/>
    <property type="match status" value="1"/>
</dbReference>
<evidence type="ECO:0000256" key="4">
    <source>
        <dbReference type="ARBA" id="ARBA00022827"/>
    </source>
</evidence>
<dbReference type="FunFam" id="2.40.110.10:FF:000001">
    <property type="entry name" value="Acyl-CoA dehydrogenase, mitochondrial"/>
    <property type="match status" value="1"/>
</dbReference>
<accession>A0A2Z4FI74</accession>
<evidence type="ECO:0000313" key="7">
    <source>
        <dbReference type="EMBL" id="AWV88505.1"/>
    </source>
</evidence>
<dbReference type="Pfam" id="PF02770">
    <property type="entry name" value="Acyl-CoA_dh_M"/>
    <property type="match status" value="1"/>
</dbReference>
<dbReference type="SUPFAM" id="SSF56645">
    <property type="entry name" value="Acyl-CoA dehydrogenase NM domain-like"/>
    <property type="match status" value="1"/>
</dbReference>
<dbReference type="InterPro" id="IPR009100">
    <property type="entry name" value="AcylCoA_DH/oxidase_NM_dom_sf"/>
</dbReference>
<comment type="similarity">
    <text evidence="2 6">Belongs to the acyl-CoA dehydrogenase family.</text>
</comment>
<keyword evidence="5 6" id="KW-0560">Oxidoreductase</keyword>
<dbReference type="InterPro" id="IPR046373">
    <property type="entry name" value="Acyl-CoA_Oxase/DH_mid-dom_sf"/>
</dbReference>
<dbReference type="GO" id="GO:0003995">
    <property type="term" value="F:acyl-CoA dehydrogenase activity"/>
    <property type="evidence" value="ECO:0007669"/>
    <property type="project" value="InterPro"/>
</dbReference>
<keyword evidence="8" id="KW-1185">Reference proteome</keyword>
<dbReference type="InterPro" id="IPR037069">
    <property type="entry name" value="AcylCoA_DH/ox_N_sf"/>
</dbReference>
<dbReference type="AlphaFoldDB" id="A0A2Z4FI74"/>
<dbReference type="Proteomes" id="UP000249799">
    <property type="component" value="Chromosome"/>
</dbReference>
<dbReference type="SUPFAM" id="SSF47203">
    <property type="entry name" value="Acyl-CoA dehydrogenase C-terminal domain-like"/>
    <property type="match status" value="1"/>
</dbReference>
<dbReference type="OrthoDB" id="9765339at2"/>
<dbReference type="GO" id="GO:0050660">
    <property type="term" value="F:flavin adenine dinucleotide binding"/>
    <property type="evidence" value="ECO:0007669"/>
    <property type="project" value="InterPro"/>
</dbReference>
<dbReference type="PANTHER" id="PTHR43884">
    <property type="entry name" value="ACYL-COA DEHYDROGENASE"/>
    <property type="match status" value="1"/>
</dbReference>
<evidence type="ECO:0000256" key="3">
    <source>
        <dbReference type="ARBA" id="ARBA00022630"/>
    </source>
</evidence>
<comment type="cofactor">
    <cofactor evidence="1 6">
        <name>FAD</name>
        <dbReference type="ChEBI" id="CHEBI:57692"/>
    </cofactor>
</comment>
<dbReference type="Pfam" id="PF02771">
    <property type="entry name" value="Acyl-CoA_dh_N"/>
    <property type="match status" value="1"/>
</dbReference>
<organism evidence="7 8">
    <name type="scientific">Bradymonas sediminis</name>
    <dbReference type="NCBI Taxonomy" id="1548548"/>
    <lineage>
        <taxon>Bacteria</taxon>
        <taxon>Deltaproteobacteria</taxon>
        <taxon>Bradymonadales</taxon>
        <taxon>Bradymonadaceae</taxon>
        <taxon>Bradymonas</taxon>
    </lineage>
</organism>
<dbReference type="InterPro" id="IPR009075">
    <property type="entry name" value="AcylCo_DH/oxidase_C"/>
</dbReference>
<dbReference type="RefSeq" id="WP_111332318.1">
    <property type="nucleotide sequence ID" value="NZ_CP030032.1"/>
</dbReference>
<keyword evidence="3 6" id="KW-0285">Flavoprotein</keyword>
<dbReference type="PIRSF" id="PIRSF016578">
    <property type="entry name" value="HsaA"/>
    <property type="match status" value="1"/>
</dbReference>
<dbReference type="Pfam" id="PF00441">
    <property type="entry name" value="Acyl-CoA_dh_1"/>
    <property type="match status" value="1"/>
</dbReference>
<dbReference type="EMBL" id="CP030032">
    <property type="protein sequence ID" value="AWV88505.1"/>
    <property type="molecule type" value="Genomic_DNA"/>
</dbReference>
<proteinExistence type="inferred from homology"/>
<evidence type="ECO:0000256" key="6">
    <source>
        <dbReference type="RuleBase" id="RU362125"/>
    </source>
</evidence>
<dbReference type="PANTHER" id="PTHR43884:SF12">
    <property type="entry name" value="ISOVALERYL-COA DEHYDROGENASE, MITOCHONDRIAL-RELATED"/>
    <property type="match status" value="1"/>
</dbReference>
<dbReference type="Gene3D" id="2.40.110.10">
    <property type="entry name" value="Butyryl-CoA Dehydrogenase, subunit A, domain 2"/>
    <property type="match status" value="1"/>
</dbReference>
<sequence length="387" mass="41677">MNFELNETQKLVRDTARRFADTELRPHAAERDRTEEFPADALKKMAELGLMGVNIAADYGGSEAGVVAYSLAITEIARADAAVAVTMAVTNMVGEVIEKFGSAAQKEQFIPRLTSGAAQAGAFCLSEAGAGSDPAGMRTRATRVDGGWVLNGSKAWITSGEFAGAYIVWARTEMPEGDEKLSAFLLDPAAHDGITCGKPEEKMGQRGSNTVSITFEDVRIGEDALLGNLGDGFKIAMVALDGGRIGIGSLALGLGTEALSLAIDYSKEREQFGQAIGRFQGIQFKLADMATELDAARLLCLRAAWMKNEAAKKGGRFSRQASMAKLFSTEAAWRACDESLQVFGGYGYTKEYAVERLLRDVRVTRIYEGTNEIQRVVIARDLSRNGL</sequence>
<reference evidence="7 8" key="1">
    <citation type="submission" date="2018-06" db="EMBL/GenBank/DDBJ databases">
        <title>Lujinxingia sediminis gen. nov. sp. nov., a new facultative anaerobic member of the class Deltaproteobacteria, and proposal of Lujinxingaceae fam. nov.</title>
        <authorList>
            <person name="Guo L.-Y."/>
            <person name="Li C.-M."/>
            <person name="Wang S."/>
            <person name="Du Z.-J."/>
        </authorList>
    </citation>
    <scope>NUCLEOTIDE SEQUENCE [LARGE SCALE GENOMIC DNA]</scope>
    <source>
        <strain evidence="7 8">FA350</strain>
    </source>
</reference>
<dbReference type="FunFam" id="1.10.540.10:FF:000002">
    <property type="entry name" value="Acyl-CoA dehydrogenase FadE19"/>
    <property type="match status" value="1"/>
</dbReference>
<dbReference type="KEGG" id="bsed:DN745_03750"/>
<protein>
    <submittedName>
        <fullName evidence="7">Acyl-CoA dehydrogenase</fullName>
    </submittedName>
</protein>